<dbReference type="InterPro" id="IPR047881">
    <property type="entry name" value="LktA_repeat"/>
</dbReference>
<gene>
    <name evidence="2" type="ORF">EXZ61_10025</name>
</gene>
<name>A0A515EP82_9BURK</name>
<organism evidence="2 3">
    <name type="scientific">Rhodoferax aquaticus</name>
    <dbReference type="NCBI Taxonomy" id="2527691"/>
    <lineage>
        <taxon>Bacteria</taxon>
        <taxon>Pseudomonadati</taxon>
        <taxon>Pseudomonadota</taxon>
        <taxon>Betaproteobacteria</taxon>
        <taxon>Burkholderiales</taxon>
        <taxon>Comamonadaceae</taxon>
        <taxon>Rhodoferax</taxon>
    </lineage>
</organism>
<dbReference type="SUPFAM" id="SSF51126">
    <property type="entry name" value="Pectin lyase-like"/>
    <property type="match status" value="1"/>
</dbReference>
<dbReference type="InterPro" id="IPR011050">
    <property type="entry name" value="Pectin_lyase_fold/virulence"/>
</dbReference>
<evidence type="ECO:0000313" key="2">
    <source>
        <dbReference type="EMBL" id="QDL54472.1"/>
    </source>
</evidence>
<sequence>MNTATQKNTMQDQQHNKKAAAFTFKLKPVMTALVGVFGGGGMALAQFSGTVTPTGIGMKVLEDGKRLNVTTTNVRNDIGINAFSAFQVNQGSTVNLHIPAAATKGLLNLVDSRIVVDGTVNSILSSGKIGGNVIFASPNGMVVGKEGVLNVGSLAVRTPDQTTFDLMKSYAEKGRQVHTEWVTQDEGKQIKKEVVDVDSTQIDDAIALTPGKSYKRNSGATVEINGKVYAPAGISIDAASITVTGSLVASDRAALVTSLNGGVNAKSTNPWGTGEITGLVADKDGFFDLVDSSLAMATGDIALKGQSIVVSGAGAKIENSQGGAVDITAISNSGTAGPSITLSDGGNIATKSGAVKLFAWAQGGSDGDSAIKLDGSKTAISSNGGNVEITAWNGGAAGKSSIELTNGAAVNTNMIDPNTLAATGAGKVTLAADSARSNDWKFTNFVNYKKRDALVNIDGTITSGAISAKATATDTFDWREELDHWKIAKDIADGGGWPDAVRPDKSLLGDVFTTLLGVNFSIAKVDAKAAVTLGKQAMLSTKSGQTANGNVKLLAEATSKLDLSVRALAPVSVLQNKFTTAFAYGEMNANSAVTMAKGARIESAGSVDIDAKTNTRLNVSAGAMSSQTMAVLTGAVGVADVHAKVDLAAGSVIVGHDAVTIDATNLTDSLAIGARSLATGATAGRPGVNGGSAVPGTDASLGGAAVAFAHLTTEAAVSSGANITSTDNAVALTADNQIKANSLSAAAKEGTTFNGIETMKDLLNGDTDFIAANFLKQGLAKVFPKAITKFALPYSPMGEMRLSAAGAFALGSNTHSATAKVQDAQEFEVGGKKYTSSQIDAAKTVAVKANLLDAKPGTSASSEVMTLSPNGASGYGLSVALALNDYKHTVEASVGERASVTAEQVDVKTNLDLTNPVFNINWGKPEGFMDVILDGVSIVLNANGSTAASSNAEGDSKSLAASVSWLTFDNTSKAEIKKGANITLGSGPAKKWEQFVDANLSTDASKLTSIAADFVKANSGDLVSGTDADQTKAAKGLEDVLKRLRDEKDAANIRTIKAEWVSTSGIKASVNPAALNVDAKIKVQNILSSGIAPVVLGSSTGQKSSKAIGPNLNYFSESNKSSAVIGAAVNVKQLAMRPTGVSVNVSSLNDVSLGQVTWASGKGSGTGLNGMLAIADINNSSHAYIDRSATVDATGVTMDAKENLTSITAAGAISLTSGTGVGLSGALNFIDSDTQAGVVNTNPADFNEDGSQKVGTDKLPQFTEKVGSITANNVVIKAATSGTIWAGTVTASASSDAQEPPKGNGSKGTPPDLLKDGKINDSKKVTEFLDNIQPGKRPAAGFTASAAVSLNSVAQTTKASVVGGVIKAPQTPYVDSRGLDISAVNDSLVVAFSGGLSGTKTTNGDSGSSAYAGAFSVNTIENLTAATITAANATRSSISNMRHINVDALANGKQYAISVGAAVNASAGDANAKSGAGSAAASSVQNTVTAELDGVDLQEDETTAQLRAKTPALPIVTASSLKVLALDNTIINTGAGGLAAGGKNAAGGAVTYSKVRDTVKASIKNSKVTAVDAVAVNAIAPSKITSVTVGAAVSTEAGGGGYAGSIALNQVNNTITASVADSDITKADSVRVLAADGVSADVSADVANQVKNNTEIQGYTVSVDDMNLDAAGMAKLNKAPSRIINVALSVGAATAPGKAAGLVVGYNTIHNTFTSEVARSAVSAKAVSVKSQSDAYIMNVGAGAAGSSSGMAGAGVIAVSEIGNTVSASVYSSKEAKDGDKLVAGSVNVSAVDQSNTDNFIGGLAISLSSNAVGVSIASSTIANTVTAEVKDVVIEAIAPIDEKLKQGDPDSYVDSESNVAVDAVNTSTARTVTLAAAVGSGTSGAGVAANSRIHNTTSANFVNVTTQNTADVKWQDKDDKARVSTGKVKQVAVAAQDKSSAQTFAFAAGVSGSAAVGAAITDSIVENKTHAYLTGGVVNAGTVKVDSSSASTVETMAIGVGGSKGGLAVSGSVVVNVVDNTTDAKIDGGAKVTAQNNVRVTAKGDDHIEVAAGSASFSLGGSGVGASVISNNVTSDTLAHIDGSTTEVNAYGVSAPPSADDSAGNTFYNYGSVDSKDTIDYYYKNSNLASKRYKNPGIKGVEVNASSTQFVGSIVANVAGGKDVGAAGNIQVNSIVGKTQAYVNEAKVMAGREEDKAKNITASSGDVKVLAGNLSVSSGFAGAVGVGGKAGMGVGFDGAAQKHVTEAFLKGATVTARDIEVGARSAQATSSIAVAGGASKGFAMGVTGSITHFDGQTRAYIENGTTNAGGALRVTADSTTQAFAIGGALAGSGGPAAAVGIVNVNDNNITEAYIAGVDLKNDKGETTEVRRAKADATEGVTVAATSKTTIRDFAVGVAGSGAVGIAGTVTVNTLLNTTEARVERADIGTKAGDVYKTGSLNVTANSSNAVFGVAGALGVGVKGGGLGASLLVNDIGNTARSVVFDSNVKVKNALTVQSTNQNTVEDYVVTGGGGLWAGVGAATVVTLVGAESGVEQADAINTKPEEGTTKVLQDAQGNIRELAKTGQKDTTTFDKVFLKKTGLNESTAQIGGKTVLDVGTLTVKAIDKTSIDNLAGGAAVGGGLGVGASTSVAISRATVTALVDDSTYTEVRDLGVNSVEVSATATDIDDKTDKSTGKLKAPDLATISAASYAGAAGLGGVANTVSKVKLKNTVLAHLGGRVAAKSQAKVAASDKTSLKSRVFGAGGGAYAQGLTFNILGKTSQVTAELGADAVDVNRLPLVGAAAEGISTGGSLSVSADNSGALRGYTMSGSIGAVAVQVSAGVGGTQINDSTRVTAQTLGGTIQNAKGGMSVLAKSAADVVAQNWGLSVGGLGVGVSEAQGIVNQRVSALLGNASNVTSSGDVKVDAQQTMARVSAFTSGASGGLVGIAGTTSIANNTSEITSAIGEESSIETNRAVTVNAAANSLQTADAWGVAVGAIGAGTHTALAQSATKTKAMLGKNVDLHGVADGKGGFDKAGDLTVTATSADQNFSRAKSGSGGLVGGADANALTISNSTTEALIGQGIAAANGNKAKMLKVSALKVEATHTALFNGVVESFNFNVAGGGSGPYAKHLVSSTVKAELGDSAQVEAESLTINANSTTKKENKGDTVYNYNTLMVDWDANKVINWNIDSRSGALLVDIPVGTAITEVTKQDTTARIGNGAHVQLNGKQAASSNALVMDAINSIDIYDKVGVDTGGLVPVASAKSLLTVKNTSTNATIGGLAKVKANKGAIAVGARTDAKLSAEAVANTYGLAGSPFGSALASYSGSDNVTVGASAELLADYNSVNLSAGRSTSGTESSVETSSKVNIWNKTLVPIKNPPEAITNIDSQAKLATHGLSKIQADGDVNLIATRGTLKATALGISRDLYGNSKVQSGSVSDLLDKDGIPTQTVTGNAAKPTGTAQVVVDGTVETGIHRVQWLTIDDAVLLGTDGKPVIDQNGKPVYVDKITKSEGFGDVSIAYNQGVAQALYARLQTKRKQALDYAGTASAGAYANEVTFLEKQLLDLGFASKVANGKGGYDIVMGTGGGVGISPKAAVQQQITASQVLVTDGEKKVKELTTLQGNYSTAKSTAETALKDAPTKAANAEAAFIARANALDNWLTESKNNTPDASKITGYKNAIGDAEKTIADSGVKVANYTAVAPKADTPSPTQALIDGAKANAKDAPAAGKTLVAAAQTNFDQQNKNYNETGNKITETQTSIAGYKTSIETLTKLELTASDVAVSGPVADFVTTPDIKINLGSIRVKAESLSGIGTLNAPGDAKVTITNNTSKYLTVGGISINSASDGARVVFNGKDVGSNVDVNAINAKSAVGNVATFAKITTLANGDKPLVDIVSNYNPDSLASSQAHKPGSAPDINLVGRIDNVGGKVKVHSKAGTIRSEGTVRAGTVDIQANNGDFVQSYKDEFFQLAVPADPSGNQTQLPGTASNGSLIMANGSVLLSARYLNINGTVQSGYANYELNIGGQPMLTASLAAMGFTQGDADWAKSLGTGDAALNGDLVAFAGRGKVDGVYYNRAKDRLEFTTAYAKADYAAKADKTVSAYALIQNTENTSDKQYIGASYDVKSNRLVVDGTAVQGGYIQIYGQVYNTAQNGAGKLKALDGYGQINITNTSGLDIELTKLDTGKGVAGVIEISDIQSFNDTTGVATIKKTTYTRENGKVKVAVVNVDKSTSTSWGAERTANYNPQTNLAYTFQTGSDASKRTDYRWQGTQWLGNTDWRTDGAPVDGSTVLSGPYDLQNTKLEQAQFLSVRNGFTRYGAQAAEEVKGSAGDARKFKTNQWSVCDWWFCVTQQYYIDYSIVTPIKTIQSTIIKADNPIGIEFIGADTGKINVQSNSNVLLSGAIHNKVGKTTIEAGGVAKSIVRTNDDALVSAASFDFKATASVGAAGMAIKTETVDKAVPGLFNAAATQGNVHIDQTQGAIKVGTITAGGTRHVAAKADANGTVTQAAVFNDVGVVELKAQGDIVAGAGSESLIQGDKVDLRSATGAIGSTAAPLTVNVAYSDDLTTRGFNGLTASAAKDIGIKTNTWAHNADGNLLLNTVASSGGDVKLVAPGRMVDNNPNETIDRRTWGELIDYWDSLGLRSGTDANLAKQTKMLKTYVEAKNAEYKDYWQLRKNAQEDATSGKLVFKLSEQQIASFKAQGTSDADIAQIVVGKQKALDDLGKVYGVGNSPEYNAHFDYVMSQKETDDLLRGVAWTDKQLAVAISPGALKTITNTNPVVKVANVQGNTVSLQAGKGIGETYVATPIDLKNFDPSKLTPAQKVALAAAERSDFGFKDNMLTVLQRKPLNFDASTQLNASGVGADSAINGTAFLASLKDGNLGTINVSGETRIKVRGSLVNAGASSVRTGNLVLEAADGAIGAGVRAPLELQLGAGSTLTARAAMAVAVHDSGNMQVDAVYSRDAIYLAADGSMTRAADNDLLNVLGTGVTLNAGRSIGATDKALNVAVGSKESLINATSDEGSVYLAGVSGNRFLVDSVTAANSIGLTSQDDLAIAGKLTATTGDITLSTAGAVLDGGAVADAVVAQAQNGTVTINAKAGVGTAGNAFEVQAKKLQASASQGAVTMTVAQNTGVELVGEGVTARDGVTLLANGGVTGTAVTSTGVDKNVTIAAKTGGVSLTKVSSGGDATLTASAGSVVATTLLATGAIKTDAKGTFDAKTINAKALTANANAIVLGQATVTDATDLTATGLLSATTLTTGTVTAKSTGGSVNLSTLTSTGNATITAEGGATLGTATVGDKDHAADLTVTAIEGLAEVTTATVSKDLVVKGKSVNMAQQANAVNMTLTATGGDLVATRLVATGAIGTGALGRFDATELKAKALTANADTIALGQATVTDATDLAATRLLSATTLTTGSLVAKSTFSDVNMTTLTSTGNATITAQGNATLGTATVGDKDHAADLMVTATEGLAKVTTATVSKDLVVKGAMVHMAQQANAVNMTLTATGGDLVATRLVATGAIGTGALGRFDATELKAKALTANADTIALGQATVTDAIDLAATRLLSATTLTTGSLVAKSTFSDVNMTTLTSTGNATITAQRNATLGAATVGDKDHAADLKVTAGRVALGKAAVTGKADLTATDEDVLAKELAAAVAVLGAKARAQVDVLKAKQLQMTADAIGVGQADVDGSTELSATKALTAARLATGSLAATAESADITTLTSVGHATLKTQGSASLGTVVVGDAKHASDLTVTASKGAVDVASVDVTRDVVLSGTNVNVGTLKNGRNLSLTATTGDLIAADLVANGAVAASVGGALRVKSLSGDSVTASAATAEVTSLNSHGNAAFSTSGDATFGSVSVGDAKRVADFGVTASAGVVKLSTATVSQDAVLKGNQVLIGSLTAVRDATLEASKGDVTATAPSIAATVLKANRLAVTTPGTLLLTDAMVGDSANFVLRSAKAKLRNDGKAPMVVSVSGKNEDVADNVDLQITSARGVDFRKLWAKVATVASSTNQNGIRDGYITGQLAYESPIGALWMNNVDRTSVVGKRVQLFADTKRFTLLQEGNSYVTDAFVSYFDPLNVYAVSTNTNFNAAPGANTGVSLERDTNKLQSGNALSDIRSRYTAATLSGITDLRTVDFNALPPTAAGVTEEEAKEWEQYISQAQ</sequence>
<reference evidence="3" key="2">
    <citation type="journal article" date="2020" name="Int. J. Syst. Evol. Microbiol.">
        <title>Genomic insights into a novel species Rhodoferax aquaticus sp. nov., isolated from freshwater.</title>
        <authorList>
            <person name="Li T."/>
            <person name="Zhuo Y."/>
            <person name="Jin C.Z."/>
            <person name="Wu X."/>
            <person name="Ko S.R."/>
            <person name="Jin F.J."/>
            <person name="Ahn C.Y."/>
            <person name="Oh H.M."/>
            <person name="Lee H.G."/>
            <person name="Jin L."/>
        </authorList>
    </citation>
    <scope>NUCLEOTIDE SEQUENCE [LARGE SCALE GENOMIC DNA]</scope>
    <source>
        <strain evidence="3">Gr-4</strain>
    </source>
</reference>
<dbReference type="NCBIfam" id="NF012206">
    <property type="entry name" value="LktA_tand_53"/>
    <property type="match status" value="5"/>
</dbReference>
<reference evidence="3" key="1">
    <citation type="submission" date="2019-02" db="EMBL/GenBank/DDBJ databases">
        <title>Complete genome sequence of Rhodoferax sp. Gr-4.</title>
        <authorList>
            <person name="Jin L."/>
        </authorList>
    </citation>
    <scope>NUCLEOTIDE SEQUENCE [LARGE SCALE GENOMIC DNA]</scope>
    <source>
        <strain evidence="3">Gr-4</strain>
    </source>
</reference>
<dbReference type="KEGG" id="rhg:EXZ61_10025"/>
<feature type="region of interest" description="Disordered" evidence="1">
    <location>
        <begin position="1291"/>
        <end position="1318"/>
    </location>
</feature>
<dbReference type="EMBL" id="CP036282">
    <property type="protein sequence ID" value="QDL54472.1"/>
    <property type="molecule type" value="Genomic_DNA"/>
</dbReference>
<dbReference type="RefSeq" id="WP_142811431.1">
    <property type="nucleotide sequence ID" value="NZ_CP036282.1"/>
</dbReference>
<dbReference type="Proteomes" id="UP000317365">
    <property type="component" value="Chromosome"/>
</dbReference>
<dbReference type="NCBIfam" id="NF012204">
    <property type="entry name" value="adhes_FxxPxG"/>
    <property type="match status" value="1"/>
</dbReference>
<proteinExistence type="predicted"/>
<evidence type="ECO:0000313" key="3">
    <source>
        <dbReference type="Proteomes" id="UP000317365"/>
    </source>
</evidence>
<protein>
    <submittedName>
        <fullName evidence="2">Leukotoxin LktA family filamentous adhesin</fullName>
    </submittedName>
</protein>
<evidence type="ECO:0000256" key="1">
    <source>
        <dbReference type="SAM" id="MobiDB-lite"/>
    </source>
</evidence>
<keyword evidence="3" id="KW-1185">Reference proteome</keyword>
<accession>A0A515EP82</accession>